<dbReference type="PROSITE" id="PS51186">
    <property type="entry name" value="GNAT"/>
    <property type="match status" value="1"/>
</dbReference>
<dbReference type="GO" id="GO:0016747">
    <property type="term" value="F:acyltransferase activity, transferring groups other than amino-acyl groups"/>
    <property type="evidence" value="ECO:0007669"/>
    <property type="project" value="InterPro"/>
</dbReference>
<dbReference type="SUPFAM" id="SSF55729">
    <property type="entry name" value="Acyl-CoA N-acyltransferases (Nat)"/>
    <property type="match status" value="1"/>
</dbReference>
<dbReference type="AlphaFoldDB" id="A0A3S4VF67"/>
<organism evidence="4 5">
    <name type="scientific">Trueperella bialowiezensis</name>
    <dbReference type="NCBI Taxonomy" id="312285"/>
    <lineage>
        <taxon>Bacteria</taxon>
        <taxon>Bacillati</taxon>
        <taxon>Actinomycetota</taxon>
        <taxon>Actinomycetes</taxon>
        <taxon>Actinomycetales</taxon>
        <taxon>Actinomycetaceae</taxon>
        <taxon>Trueperella</taxon>
    </lineage>
</organism>
<dbReference type="Pfam" id="PF00583">
    <property type="entry name" value="Acetyltransf_1"/>
    <property type="match status" value="1"/>
</dbReference>
<protein>
    <submittedName>
        <fullName evidence="4">Ribosomal-protein-alanine N-acetyltransferase</fullName>
    </submittedName>
</protein>
<dbReference type="RefSeq" id="WP_126415978.1">
    <property type="nucleotide sequence ID" value="NZ_LR134476.1"/>
</dbReference>
<keyword evidence="2" id="KW-0012">Acyltransferase</keyword>
<gene>
    <name evidence="4" type="ORF">NCTC13354_00496</name>
</gene>
<dbReference type="InterPro" id="IPR000182">
    <property type="entry name" value="GNAT_dom"/>
</dbReference>
<dbReference type="PANTHER" id="PTHR43420:SF12">
    <property type="entry name" value="N-ACETYLTRANSFERASE DOMAIN-CONTAINING PROTEIN"/>
    <property type="match status" value="1"/>
</dbReference>
<dbReference type="Proteomes" id="UP000269542">
    <property type="component" value="Chromosome"/>
</dbReference>
<keyword evidence="5" id="KW-1185">Reference proteome</keyword>
<dbReference type="OrthoDB" id="529907at2"/>
<dbReference type="CDD" id="cd04301">
    <property type="entry name" value="NAT_SF"/>
    <property type="match status" value="1"/>
</dbReference>
<name>A0A3S4VF67_9ACTO</name>
<feature type="domain" description="N-acetyltransferase" evidence="3">
    <location>
        <begin position="6"/>
        <end position="155"/>
    </location>
</feature>
<reference evidence="4 5" key="1">
    <citation type="submission" date="2018-12" db="EMBL/GenBank/DDBJ databases">
        <authorList>
            <consortium name="Pathogen Informatics"/>
        </authorList>
    </citation>
    <scope>NUCLEOTIDE SEQUENCE [LARGE SCALE GENOMIC DNA]</scope>
    <source>
        <strain evidence="4 5">NCTC13354</strain>
    </source>
</reference>
<accession>A0A3S4VF67</accession>
<dbReference type="Gene3D" id="3.40.630.30">
    <property type="match status" value="1"/>
</dbReference>
<dbReference type="EMBL" id="LR134476">
    <property type="protein sequence ID" value="VEI12802.1"/>
    <property type="molecule type" value="Genomic_DNA"/>
</dbReference>
<keyword evidence="1 4" id="KW-0808">Transferase</keyword>
<dbReference type="PANTHER" id="PTHR43420">
    <property type="entry name" value="ACETYLTRANSFERASE"/>
    <property type="match status" value="1"/>
</dbReference>
<evidence type="ECO:0000256" key="2">
    <source>
        <dbReference type="ARBA" id="ARBA00023315"/>
    </source>
</evidence>
<evidence type="ECO:0000313" key="4">
    <source>
        <dbReference type="EMBL" id="VEI12802.1"/>
    </source>
</evidence>
<evidence type="ECO:0000256" key="1">
    <source>
        <dbReference type="ARBA" id="ARBA00022679"/>
    </source>
</evidence>
<dbReference type="InterPro" id="IPR050680">
    <property type="entry name" value="YpeA/RimI_acetyltransf"/>
</dbReference>
<evidence type="ECO:0000259" key="3">
    <source>
        <dbReference type="PROSITE" id="PS51186"/>
    </source>
</evidence>
<dbReference type="InterPro" id="IPR016181">
    <property type="entry name" value="Acyl_CoA_acyltransferase"/>
</dbReference>
<sequence>MNLPGFELVTPEPESWRAIAAFDRKTFGIDAWPRNMWRHELVATDRSYLALMSEPSPIRGARTLVGMGGITHGPESEVLTIGIAQPFRGRGLGKFLLSRLLEIPRTHRAQAVFLEVRAADDVAQHLYEKAGFRRVGLRKNYYHGDDAVIMKLDLDALGE</sequence>
<dbReference type="KEGG" id="tbw:NCTC13354_00496"/>
<evidence type="ECO:0000313" key="5">
    <source>
        <dbReference type="Proteomes" id="UP000269542"/>
    </source>
</evidence>
<proteinExistence type="predicted"/>